<evidence type="ECO:0000313" key="3">
    <source>
        <dbReference type="Proteomes" id="UP000245489"/>
    </source>
</evidence>
<dbReference type="Gene3D" id="1.10.606.20">
    <property type="match status" value="1"/>
</dbReference>
<comment type="caution">
    <text evidence="2">The sequence shown here is derived from an EMBL/GenBank/DDBJ whole genome shotgun (WGS) entry which is preliminary data.</text>
</comment>
<proteinExistence type="predicted"/>
<dbReference type="RefSeq" id="WP_109744173.1">
    <property type="nucleotide sequence ID" value="NZ_QGGO01000021.1"/>
</dbReference>
<evidence type="ECO:0000313" key="2">
    <source>
        <dbReference type="EMBL" id="PWK22093.1"/>
    </source>
</evidence>
<gene>
    <name evidence="2" type="ORF">LV89_03478</name>
</gene>
<dbReference type="AlphaFoldDB" id="A0A316DZX2"/>
<sequence>MKPHRHIPSSGGIIKKTSYWLSLVALALFIDSCKVKEDAVTPEVPVDSSPTNKFSAEIATSWADLQLILTKRTAGYTPPVAARAYAYGGLTMYEAVVGGLNNNQSLAGQLKDLVTLPKAETGKDYNWALSANAAEATILRALYAETSRPQAAANKTSIDSLETLLKTSYKASVAQDITDRSEKLGQDIANAIFEWSKTDGGHEGYKRNFPATYVVPVFDGAWQTTENGQKIPMQPTWGSNRTFVPVNQTMALPKPIAFSSSLISPYFSTYFEVYTKSKSLTQQEKEIAVWWADNPVETFTPPGHSYNIANIAVKQTKSALGKAAEAFARTGITVNDAFINCWKCKFTYNNERPYTMLRRTVDANWKPFWPAPPFPGFPSGHATQSGAVSVVLTDFFGDNFAFVDNSHVGREKDKSTGVELKARSFKSFNEFAIESANSRFYGGIHTRQDNETGLAEGRKIGANVLTLKFKK</sequence>
<dbReference type="InterPro" id="IPR036938">
    <property type="entry name" value="PAP2/HPO_sf"/>
</dbReference>
<dbReference type="EMBL" id="QGGO01000021">
    <property type="protein sequence ID" value="PWK22093.1"/>
    <property type="molecule type" value="Genomic_DNA"/>
</dbReference>
<accession>A0A316DZX2</accession>
<dbReference type="InterPro" id="IPR052559">
    <property type="entry name" value="V-haloperoxidase"/>
</dbReference>
<feature type="domain" description="Phosphatidic acid phosphatase type 2/haloperoxidase" evidence="1">
    <location>
        <begin position="344"/>
        <end position="458"/>
    </location>
</feature>
<dbReference type="PANTHER" id="PTHR34599">
    <property type="entry name" value="PEROXIDASE-RELATED"/>
    <property type="match status" value="1"/>
</dbReference>
<keyword evidence="3" id="KW-1185">Reference proteome</keyword>
<organism evidence="2 3">
    <name type="scientific">Arcicella aurantiaca</name>
    <dbReference type="NCBI Taxonomy" id="591202"/>
    <lineage>
        <taxon>Bacteria</taxon>
        <taxon>Pseudomonadati</taxon>
        <taxon>Bacteroidota</taxon>
        <taxon>Cytophagia</taxon>
        <taxon>Cytophagales</taxon>
        <taxon>Flectobacillaceae</taxon>
        <taxon>Arcicella</taxon>
    </lineage>
</organism>
<name>A0A316DZX2_9BACT</name>
<reference evidence="2 3" key="1">
    <citation type="submission" date="2018-05" db="EMBL/GenBank/DDBJ databases">
        <title>Genomic Encyclopedia of Archaeal and Bacterial Type Strains, Phase II (KMG-II): from individual species to whole genera.</title>
        <authorList>
            <person name="Goeker M."/>
        </authorList>
    </citation>
    <scope>NUCLEOTIDE SEQUENCE [LARGE SCALE GENOMIC DNA]</scope>
    <source>
        <strain evidence="2 3">DSM 22214</strain>
    </source>
</reference>
<dbReference type="PANTHER" id="PTHR34599:SF1">
    <property type="entry name" value="PHOSPHATIDIC ACID PHOSPHATASE TYPE 2_HALOPEROXIDASE DOMAIN-CONTAINING PROTEIN"/>
    <property type="match status" value="1"/>
</dbReference>
<dbReference type="OrthoDB" id="7793240at2"/>
<dbReference type="InterPro" id="IPR000326">
    <property type="entry name" value="PAP2/HPO"/>
</dbReference>
<dbReference type="Pfam" id="PF01569">
    <property type="entry name" value="PAP2"/>
    <property type="match status" value="1"/>
</dbReference>
<evidence type="ECO:0000259" key="1">
    <source>
        <dbReference type="Pfam" id="PF01569"/>
    </source>
</evidence>
<dbReference type="Proteomes" id="UP000245489">
    <property type="component" value="Unassembled WGS sequence"/>
</dbReference>
<protein>
    <submittedName>
        <fullName evidence="2">PAP2 superfamily protein</fullName>
    </submittedName>
</protein>
<dbReference type="CDD" id="cd03398">
    <property type="entry name" value="PAP2_haloperoxidase"/>
    <property type="match status" value="1"/>
</dbReference>
<dbReference type="SUPFAM" id="SSF48317">
    <property type="entry name" value="Acid phosphatase/Vanadium-dependent haloperoxidase"/>
    <property type="match status" value="1"/>
</dbReference>